<evidence type="ECO:0000313" key="4">
    <source>
        <dbReference type="Proteomes" id="UP000663505"/>
    </source>
</evidence>
<dbReference type="KEGG" id="afx:JZ786_04145"/>
<evidence type="ECO:0000313" key="3">
    <source>
        <dbReference type="EMBL" id="QSO48203.1"/>
    </source>
</evidence>
<keyword evidence="1" id="KW-0812">Transmembrane</keyword>
<feature type="signal peptide" evidence="2">
    <location>
        <begin position="1"/>
        <end position="28"/>
    </location>
</feature>
<evidence type="ECO:0008006" key="5">
    <source>
        <dbReference type="Google" id="ProtNLM"/>
    </source>
</evidence>
<keyword evidence="4" id="KW-1185">Reference proteome</keyword>
<sequence length="71" mass="7641">MSKTAKLVYFFVAILTMALLAGASLAMAQNRAALSVTLFVVSFALIAVSFIVKARILARSAESTPHRKREA</sequence>
<keyword evidence="2" id="KW-0732">Signal</keyword>
<dbReference type="AlphaFoldDB" id="A0A9X7W2R1"/>
<accession>A0A9X7W2R1</accession>
<dbReference type="Proteomes" id="UP000663505">
    <property type="component" value="Chromosome"/>
</dbReference>
<name>A0A9X7W2R1_9BACL</name>
<dbReference type="EMBL" id="CP071182">
    <property type="protein sequence ID" value="QSO48203.1"/>
    <property type="molecule type" value="Genomic_DNA"/>
</dbReference>
<feature type="chain" id="PRO_5040762270" description="DUF1328 domain-containing protein" evidence="2">
    <location>
        <begin position="29"/>
        <end position="71"/>
    </location>
</feature>
<keyword evidence="1" id="KW-1133">Transmembrane helix</keyword>
<protein>
    <recommendedName>
        <fullName evidence="5">DUF1328 domain-containing protein</fullName>
    </recommendedName>
</protein>
<evidence type="ECO:0000256" key="2">
    <source>
        <dbReference type="SAM" id="SignalP"/>
    </source>
</evidence>
<proteinExistence type="predicted"/>
<organism evidence="3 4">
    <name type="scientific">Alicyclobacillus mengziensis</name>
    <dbReference type="NCBI Taxonomy" id="2931921"/>
    <lineage>
        <taxon>Bacteria</taxon>
        <taxon>Bacillati</taxon>
        <taxon>Bacillota</taxon>
        <taxon>Bacilli</taxon>
        <taxon>Bacillales</taxon>
        <taxon>Alicyclobacillaceae</taxon>
        <taxon>Alicyclobacillus</taxon>
    </lineage>
</organism>
<reference evidence="3 4" key="1">
    <citation type="submission" date="2021-02" db="EMBL/GenBank/DDBJ databases">
        <title>Alicyclobacillus curvatus sp. nov. and Alicyclobacillus mengziensis sp. nov., two acidophilic bacteria isolated from acid mine drainage.</title>
        <authorList>
            <person name="Huang Y."/>
        </authorList>
    </citation>
    <scope>NUCLEOTIDE SEQUENCE [LARGE SCALE GENOMIC DNA]</scope>
    <source>
        <strain evidence="3 4">S30H14</strain>
    </source>
</reference>
<feature type="transmembrane region" description="Helical" evidence="1">
    <location>
        <begin position="38"/>
        <end position="58"/>
    </location>
</feature>
<dbReference type="RefSeq" id="WP_206657539.1">
    <property type="nucleotide sequence ID" value="NZ_CP071182.1"/>
</dbReference>
<keyword evidence="1" id="KW-0472">Membrane</keyword>
<evidence type="ECO:0000256" key="1">
    <source>
        <dbReference type="SAM" id="Phobius"/>
    </source>
</evidence>
<gene>
    <name evidence="3" type="ORF">JZ786_04145</name>
</gene>